<evidence type="ECO:0008006" key="4">
    <source>
        <dbReference type="Google" id="ProtNLM"/>
    </source>
</evidence>
<feature type="region of interest" description="Disordered" evidence="1">
    <location>
        <begin position="1318"/>
        <end position="1365"/>
    </location>
</feature>
<dbReference type="InterPro" id="IPR011011">
    <property type="entry name" value="Znf_FYVE_PHD"/>
</dbReference>
<feature type="region of interest" description="Disordered" evidence="1">
    <location>
        <begin position="64"/>
        <end position="203"/>
    </location>
</feature>
<feature type="compositionally biased region" description="Basic and acidic residues" evidence="1">
    <location>
        <begin position="164"/>
        <end position="175"/>
    </location>
</feature>
<dbReference type="Proteomes" id="UP001221757">
    <property type="component" value="Unassembled WGS sequence"/>
</dbReference>
<proteinExistence type="predicted"/>
<accession>A0AAD7BJN6</accession>
<dbReference type="SUPFAM" id="SSF57903">
    <property type="entry name" value="FYVE/PHD zinc finger"/>
    <property type="match status" value="1"/>
</dbReference>
<comment type="caution">
    <text evidence="2">The sequence shown here is derived from an EMBL/GenBank/DDBJ whole genome shotgun (WGS) entry which is preliminary data.</text>
</comment>
<keyword evidence="3" id="KW-1185">Reference proteome</keyword>
<protein>
    <recommendedName>
        <fullName evidence="4">Zinc finger PHD-type domain-containing protein</fullName>
    </recommendedName>
</protein>
<reference evidence="2" key="1">
    <citation type="submission" date="2023-03" db="EMBL/GenBank/DDBJ databases">
        <title>Massive genome expansion in bonnet fungi (Mycena s.s.) driven by repeated elements and novel gene families across ecological guilds.</title>
        <authorList>
            <consortium name="Lawrence Berkeley National Laboratory"/>
            <person name="Harder C.B."/>
            <person name="Miyauchi S."/>
            <person name="Viragh M."/>
            <person name="Kuo A."/>
            <person name="Thoen E."/>
            <person name="Andreopoulos B."/>
            <person name="Lu D."/>
            <person name="Skrede I."/>
            <person name="Drula E."/>
            <person name="Henrissat B."/>
            <person name="Morin E."/>
            <person name="Kohler A."/>
            <person name="Barry K."/>
            <person name="LaButti K."/>
            <person name="Morin E."/>
            <person name="Salamov A."/>
            <person name="Lipzen A."/>
            <person name="Mereny Z."/>
            <person name="Hegedus B."/>
            <person name="Baldrian P."/>
            <person name="Stursova M."/>
            <person name="Weitz H."/>
            <person name="Taylor A."/>
            <person name="Grigoriev I.V."/>
            <person name="Nagy L.G."/>
            <person name="Martin F."/>
            <person name="Kauserud H."/>
        </authorList>
    </citation>
    <scope>NUCLEOTIDE SEQUENCE</scope>
    <source>
        <strain evidence="2">CBHHK067</strain>
    </source>
</reference>
<evidence type="ECO:0000313" key="3">
    <source>
        <dbReference type="Proteomes" id="UP001221757"/>
    </source>
</evidence>
<feature type="compositionally biased region" description="Basic residues" evidence="1">
    <location>
        <begin position="1348"/>
        <end position="1357"/>
    </location>
</feature>
<sequence length="1388" mass="158784">MLGALRGAIKHLFHRGGGETESDEELPAEYAHLPIYNAAELPKTAIRTGTGQEVAYHATERRAVVTESLPNPKRRRADSPPLSNFFTRQRKKRDQAHPSRSAVPFAPPLKRMRRSSASPSKAEERRRPAVLSLLTRKITRQRTKVNTRDSVSCSGSDTPSDSSSFHEAHSEREVLDADEEWGDEDDAPSARLSGPDRWNPWPDGKWETTHTRDYFEQSQSQFENVVNEHPRMGPAQLLAGRPALDGPGPSVADISSVLMNPHRIQYERRKIFNPENKVRDLRFFPKLERFKEKHPDWTVGVHWMHRINVIVLQSPWQRRISLKDQIKSEAVNGVVSDACHDYFTGQNQLLFLSSTFEPIYLKSWVPILMTYSNGATAVHYRIHFLYLFRGLAAWCREIKRKVTDELFANVVDFSDAQRNGFIQAFVDFWLEFAPHGRKEHELNQAAAALLKGCRQHFDNQITRVARISRIVGPERQSTFRKFAKALLGQKTMKGLRACAAALIRGFPDAKPWVDWWMRPSHASMRFLVASGMALKLWESLPATTNGFRKKLMDAKLVRSIGSPDAIFGWLQQILSTLTSAPDEASKRCLAFFRPYAVQVKKCPGCEAAPLEHWEVSHPLWRAPFQLSREMHRIFPGDLSKWFRWLLDPSEWERATCWRQWDSNPFCNGAAVAKEYILSIPVALVLEVGDSLGSSWKVPPTLLPLGQKFAAKGVKYNLAAQIYTNYTAELGRSSHFIARYVTPDSANIFDYDGMKHDGHAKHRRGAKISGWLSGSSNKLSSLPTGYRLAAIVYHLEGGENGQQLFRAERQKAAPWGLQLDANPISNQPFARFARLLQPHLRQMTGDERQDWASEVRQTQAVEYQMGDSEPPEQSSRKDKVTETGRFRREFISLHDDDDQEMPNNSGVDQDSLDEVILNTVDPIAPKQRRLSGATFTSSDSSNSTTPCPINCYGCGEISDGDDDLEQVQCTSCGFWSHFACQLEDDEVDWNDPEVYFTCQGCRPRPSVELFFPREIVMLPDPRAKDNWRGKDVLWFPARFFKHHPHAQNPKREFEFRFFESIKWPKTRDDLMRPLRTYTQDRVFCEEILKAVPRLEQIGMIRRPAYFFPDPPKNYALMKIFDAAVAPLAKLLKSLPDEHPVVSSYNLFFKDRPEDDRDNHVDAWIPTRLRDPVSELTLLMERPLEQLQDFRVVSVAGPERRCRVTAVGRVMLQLLALQHELQEPLNLNGDTFEELMEGAIDPANKEWLQAMRGIFCATNPKVLRHKKYWDMEKFRDSFRTDVLTTHTILDSTFRPATYIRIKPWEIRRPLLAIEVTESAEEDNVEGNTRGKVRHRTDDNDEDAPAVKRQAMARRLRPRERKAQGAKQVAAVPAGKVVASGKGWYTIEDDS</sequence>
<evidence type="ECO:0000256" key="1">
    <source>
        <dbReference type="SAM" id="MobiDB-lite"/>
    </source>
</evidence>
<dbReference type="EMBL" id="JARKIE010000637">
    <property type="protein sequence ID" value="KAJ7622978.1"/>
    <property type="molecule type" value="Genomic_DNA"/>
</dbReference>
<name>A0AAD7BJN6_MYCRO</name>
<feature type="compositionally biased region" description="Low complexity" evidence="1">
    <location>
        <begin position="149"/>
        <end position="163"/>
    </location>
</feature>
<organism evidence="2 3">
    <name type="scientific">Mycena rosella</name>
    <name type="common">Pink bonnet</name>
    <name type="synonym">Agaricus rosellus</name>
    <dbReference type="NCBI Taxonomy" id="1033263"/>
    <lineage>
        <taxon>Eukaryota</taxon>
        <taxon>Fungi</taxon>
        <taxon>Dikarya</taxon>
        <taxon>Basidiomycota</taxon>
        <taxon>Agaricomycotina</taxon>
        <taxon>Agaricomycetes</taxon>
        <taxon>Agaricomycetidae</taxon>
        <taxon>Agaricales</taxon>
        <taxon>Marasmiineae</taxon>
        <taxon>Mycenaceae</taxon>
        <taxon>Mycena</taxon>
    </lineage>
</organism>
<evidence type="ECO:0000313" key="2">
    <source>
        <dbReference type="EMBL" id="KAJ7622978.1"/>
    </source>
</evidence>
<feature type="compositionally biased region" description="Acidic residues" evidence="1">
    <location>
        <begin position="176"/>
        <end position="187"/>
    </location>
</feature>
<gene>
    <name evidence="2" type="ORF">B0H17DRAFT_1219102</name>
</gene>